<feature type="domain" description="GGDEF" evidence="5">
    <location>
        <begin position="462"/>
        <end position="595"/>
    </location>
</feature>
<dbReference type="Proteomes" id="UP001206067">
    <property type="component" value="Unassembled WGS sequence"/>
</dbReference>
<dbReference type="InterPro" id="IPR035919">
    <property type="entry name" value="EAL_sf"/>
</dbReference>
<reference evidence="6 7" key="1">
    <citation type="submission" date="2022-08" db="EMBL/GenBank/DDBJ databases">
        <title>Polyphasic taxonomy analysis of Qipengyuania sp.RS5-5.</title>
        <authorList>
            <person name="Xamxidin M."/>
            <person name="Wu M."/>
        </authorList>
    </citation>
    <scope>NUCLEOTIDE SEQUENCE [LARGE SCALE GENOMIC DNA]</scope>
    <source>
        <strain evidence="6 7">RS5-5</strain>
    </source>
</reference>
<evidence type="ECO:0000313" key="7">
    <source>
        <dbReference type="Proteomes" id="UP001206067"/>
    </source>
</evidence>
<dbReference type="SUPFAM" id="SSF141868">
    <property type="entry name" value="EAL domain-like"/>
    <property type="match status" value="1"/>
</dbReference>
<dbReference type="InterPro" id="IPR052155">
    <property type="entry name" value="Biofilm_reg_signaling"/>
</dbReference>
<dbReference type="InterPro" id="IPR000160">
    <property type="entry name" value="GGDEF_dom"/>
</dbReference>
<dbReference type="Pfam" id="PF07238">
    <property type="entry name" value="PilZ"/>
    <property type="match status" value="1"/>
</dbReference>
<dbReference type="PROSITE" id="PS50883">
    <property type="entry name" value="EAL"/>
    <property type="match status" value="1"/>
</dbReference>
<dbReference type="PANTHER" id="PTHR44757:SF2">
    <property type="entry name" value="BIOFILM ARCHITECTURE MAINTENANCE PROTEIN MBAA"/>
    <property type="match status" value="1"/>
</dbReference>
<dbReference type="PROSITE" id="PS50113">
    <property type="entry name" value="PAC"/>
    <property type="match status" value="1"/>
</dbReference>
<feature type="transmembrane region" description="Helical" evidence="2">
    <location>
        <begin position="220"/>
        <end position="238"/>
    </location>
</feature>
<evidence type="ECO:0000313" key="6">
    <source>
        <dbReference type="EMBL" id="MCR2834647.1"/>
    </source>
</evidence>
<protein>
    <submittedName>
        <fullName evidence="6">EAL domain-containing protein</fullName>
    </submittedName>
</protein>
<feature type="compositionally biased region" description="Basic and acidic residues" evidence="1">
    <location>
        <begin position="91"/>
        <end position="113"/>
    </location>
</feature>
<gene>
    <name evidence="6" type="ORF">NSO95_11875</name>
</gene>
<dbReference type="Gene3D" id="3.30.70.270">
    <property type="match status" value="1"/>
</dbReference>
<dbReference type="InterPro" id="IPR043128">
    <property type="entry name" value="Rev_trsase/Diguanyl_cyclase"/>
</dbReference>
<dbReference type="Gene3D" id="3.20.20.450">
    <property type="entry name" value="EAL domain"/>
    <property type="match status" value="1"/>
</dbReference>
<dbReference type="Pfam" id="PF08448">
    <property type="entry name" value="PAS_4"/>
    <property type="match status" value="1"/>
</dbReference>
<organism evidence="6 7">
    <name type="scientific">Parerythrobacter lacustris</name>
    <dbReference type="NCBI Taxonomy" id="2969984"/>
    <lineage>
        <taxon>Bacteria</taxon>
        <taxon>Pseudomonadati</taxon>
        <taxon>Pseudomonadota</taxon>
        <taxon>Alphaproteobacteria</taxon>
        <taxon>Sphingomonadales</taxon>
        <taxon>Erythrobacteraceae</taxon>
        <taxon>Parerythrobacter</taxon>
    </lineage>
</organism>
<keyword evidence="2" id="KW-0472">Membrane</keyword>
<dbReference type="Pfam" id="PF00563">
    <property type="entry name" value="EAL"/>
    <property type="match status" value="1"/>
</dbReference>
<dbReference type="InterPro" id="IPR001633">
    <property type="entry name" value="EAL_dom"/>
</dbReference>
<dbReference type="CDD" id="cd01948">
    <property type="entry name" value="EAL"/>
    <property type="match status" value="1"/>
</dbReference>
<dbReference type="InterPro" id="IPR000014">
    <property type="entry name" value="PAS"/>
</dbReference>
<dbReference type="SMART" id="SM00052">
    <property type="entry name" value="EAL"/>
    <property type="match status" value="1"/>
</dbReference>
<feature type="transmembrane region" description="Helical" evidence="2">
    <location>
        <begin position="189"/>
        <end position="208"/>
    </location>
</feature>
<dbReference type="SUPFAM" id="SSF141371">
    <property type="entry name" value="PilZ domain-like"/>
    <property type="match status" value="1"/>
</dbReference>
<dbReference type="Gene3D" id="3.30.450.20">
    <property type="entry name" value="PAS domain"/>
    <property type="match status" value="1"/>
</dbReference>
<feature type="transmembrane region" description="Helical" evidence="2">
    <location>
        <begin position="133"/>
        <end position="151"/>
    </location>
</feature>
<feature type="domain" description="PAC" evidence="3">
    <location>
        <begin position="377"/>
        <end position="430"/>
    </location>
</feature>
<evidence type="ECO:0000259" key="4">
    <source>
        <dbReference type="PROSITE" id="PS50883"/>
    </source>
</evidence>
<feature type="region of interest" description="Disordered" evidence="1">
    <location>
        <begin position="948"/>
        <end position="968"/>
    </location>
</feature>
<evidence type="ECO:0000256" key="2">
    <source>
        <dbReference type="SAM" id="Phobius"/>
    </source>
</evidence>
<evidence type="ECO:0000259" key="5">
    <source>
        <dbReference type="PROSITE" id="PS50887"/>
    </source>
</evidence>
<dbReference type="Pfam" id="PF00990">
    <property type="entry name" value="GGDEF"/>
    <property type="match status" value="1"/>
</dbReference>
<sequence>MRLRLRASDPWPWPLLRRLCVLFPVHAQQAATWQAGRSNPQVSAISMRLVNCFSKAFGHRAWMGGIQPRKQAGKGIAAAQQRAPAKLRAVRTTEPHASDADRRSGERRVEDTATRLASRSPARHKPHILPLDWGWMAAVIAACVMVSALASSGLPSVPVAIAATVGAIMALAGGRLARLERELEQPSRGVEVLAWIAILAPMATIGFVVGDWSLHGALDWRWACAGLVTTTALAASLLSGRIIQQLSSQAVCWLPVVALDGQFASFAALAVGAICSVLVGQHQLKLAYRRSKRDQERERIRNRAEDILRDYEETGQGWFWETDRRGLLSYISPSAASTLGRSSDALVQRPFIDLFDLRADASDGERTLTFHLSSRSSFKELGVKARVIGEDRWWSISGRPAYDSFGNFLGFRGSGTDLTEKKRSEESVHRLAQFDSLTGLANRFQMHQSLEKILHSPVEAQRECSVFLLDLDRFKQVNDTLGHPAGDALLKQVAQRLERTVGKEGRVGRLGGDEFKIILPGRVSRERLSQLAQEIIASLSQPYSIEGQRVQIGASIGIAIAPENGGTTEAIIRNSDLALYAAKDGGRGRFHFYSDNLHSAAEERASLEEALRDAIANGSFELHYQPVVNAADSNIAGFEALLRWNHPAKGWLSPDKFIPVAEEAGLILAIGSWVIRTACADLARWPEDVRCAVNVSPLQFSDPQLPSIITNALAAAQINPSRLELEITESVFLGDDAGTDAMFTALKRIGVRLALDDFGTGYSSLGYLKRAPFDKIKIDQSFVRGATQAGSRNGAIITSITSLAKSLGMDTTAEGVETLDELELVRNLGCSHVQGYIYSKAVPFDAALGYIIDGPAMRASGFRSARPPRQSVLRKIVLEHDGQFYNGTIRNISGGGAMIEGLWNVPPGTRFNIAIHANLIVRAASIWSKEHRMGVKFDTPLEVDNVGMPRIGSEEDRAPVRRMDQDAA</sequence>
<dbReference type="PANTHER" id="PTHR44757">
    <property type="entry name" value="DIGUANYLATE CYCLASE DGCP"/>
    <property type="match status" value="1"/>
</dbReference>
<evidence type="ECO:0000259" key="3">
    <source>
        <dbReference type="PROSITE" id="PS50113"/>
    </source>
</evidence>
<dbReference type="InterPro" id="IPR013656">
    <property type="entry name" value="PAS_4"/>
</dbReference>
<feature type="transmembrane region" description="Helical" evidence="2">
    <location>
        <begin position="250"/>
        <end position="279"/>
    </location>
</feature>
<comment type="caution">
    <text evidence="6">The sequence shown here is derived from an EMBL/GenBank/DDBJ whole genome shotgun (WGS) entry which is preliminary data.</text>
</comment>
<dbReference type="CDD" id="cd01949">
    <property type="entry name" value="GGDEF"/>
    <property type="match status" value="1"/>
</dbReference>
<feature type="compositionally biased region" description="Basic and acidic residues" evidence="1">
    <location>
        <begin position="952"/>
        <end position="968"/>
    </location>
</feature>
<dbReference type="InterPro" id="IPR009875">
    <property type="entry name" value="PilZ_domain"/>
</dbReference>
<keyword evidence="7" id="KW-1185">Reference proteome</keyword>
<dbReference type="SUPFAM" id="SSF55073">
    <property type="entry name" value="Nucleotide cyclase"/>
    <property type="match status" value="1"/>
</dbReference>
<dbReference type="PROSITE" id="PS50887">
    <property type="entry name" value="GGDEF"/>
    <property type="match status" value="1"/>
</dbReference>
<dbReference type="InterPro" id="IPR029787">
    <property type="entry name" value="Nucleotide_cyclase"/>
</dbReference>
<dbReference type="InterPro" id="IPR000700">
    <property type="entry name" value="PAS-assoc_C"/>
</dbReference>
<keyword evidence="2" id="KW-0812">Transmembrane</keyword>
<feature type="region of interest" description="Disordered" evidence="1">
    <location>
        <begin position="86"/>
        <end position="121"/>
    </location>
</feature>
<dbReference type="CDD" id="cd00130">
    <property type="entry name" value="PAS"/>
    <property type="match status" value="1"/>
</dbReference>
<dbReference type="NCBIfam" id="TIGR00229">
    <property type="entry name" value="sensory_box"/>
    <property type="match status" value="1"/>
</dbReference>
<proteinExistence type="predicted"/>
<keyword evidence="2" id="KW-1133">Transmembrane helix</keyword>
<feature type="domain" description="EAL" evidence="4">
    <location>
        <begin position="604"/>
        <end position="855"/>
    </location>
</feature>
<dbReference type="SUPFAM" id="SSF55785">
    <property type="entry name" value="PYP-like sensor domain (PAS domain)"/>
    <property type="match status" value="1"/>
</dbReference>
<name>A0ABT1XW36_9SPHN</name>
<dbReference type="EMBL" id="JANKHH010000006">
    <property type="protein sequence ID" value="MCR2834647.1"/>
    <property type="molecule type" value="Genomic_DNA"/>
</dbReference>
<dbReference type="NCBIfam" id="TIGR00254">
    <property type="entry name" value="GGDEF"/>
    <property type="match status" value="1"/>
</dbReference>
<evidence type="ECO:0000256" key="1">
    <source>
        <dbReference type="SAM" id="MobiDB-lite"/>
    </source>
</evidence>
<dbReference type="InterPro" id="IPR035965">
    <property type="entry name" value="PAS-like_dom_sf"/>
</dbReference>
<feature type="transmembrane region" description="Helical" evidence="2">
    <location>
        <begin position="157"/>
        <end position="177"/>
    </location>
</feature>
<accession>A0ABT1XW36</accession>
<dbReference type="SMART" id="SM00267">
    <property type="entry name" value="GGDEF"/>
    <property type="match status" value="1"/>
</dbReference>